<keyword evidence="3" id="KW-1185">Reference proteome</keyword>
<dbReference type="RefSeq" id="WP_329410756.1">
    <property type="nucleotide sequence ID" value="NZ_CP109441.1"/>
</dbReference>
<dbReference type="EMBL" id="CP109441">
    <property type="protein sequence ID" value="WUV46740.1"/>
    <property type="molecule type" value="Genomic_DNA"/>
</dbReference>
<accession>A0ABZ1YTY2</accession>
<protein>
    <submittedName>
        <fullName evidence="2">Uncharacterized protein</fullName>
    </submittedName>
</protein>
<name>A0ABZ1YTY2_9NOCA</name>
<sequence>MSWPEPRHAATDPAYYHDAADQTEAQIRADFTRYYQLRLFAPFAETPEQKQEFTTQADELAAQWGRHESSEHRRQWEQLQAAVSGWELRPEATRAAYTRIDQAKAAGELGVDALVWRNLRQAAEVTGHIETTTNGSDQDGARWQPPGHSAGRDAERTSLLDRALGGRGPELASLAEIDAIIAETDQLLAAEEELGDLDTGADERAARQREALHRLQDLTAEHTWQSEHWDGSPEHDQAHIARLESLLSAARTARVDAADAGVPPADIEAAYRAGRDGTYRHEQIGDPLMEPNTPPQRDLAVPESLADGFENARDGLLDTDRGGGAAIDDATTAALPGADFAEWGTADGVEEDLATTHRTRSVDVDVAL</sequence>
<proteinExistence type="predicted"/>
<dbReference type="Proteomes" id="UP001432062">
    <property type="component" value="Chromosome"/>
</dbReference>
<gene>
    <name evidence="2" type="ORF">OG563_00300</name>
</gene>
<organism evidence="2 3">
    <name type="scientific">Nocardia vinacea</name>
    <dbReference type="NCBI Taxonomy" id="96468"/>
    <lineage>
        <taxon>Bacteria</taxon>
        <taxon>Bacillati</taxon>
        <taxon>Actinomycetota</taxon>
        <taxon>Actinomycetes</taxon>
        <taxon>Mycobacteriales</taxon>
        <taxon>Nocardiaceae</taxon>
        <taxon>Nocardia</taxon>
    </lineage>
</organism>
<evidence type="ECO:0000256" key="1">
    <source>
        <dbReference type="SAM" id="MobiDB-lite"/>
    </source>
</evidence>
<reference evidence="2" key="1">
    <citation type="submission" date="2022-10" db="EMBL/GenBank/DDBJ databases">
        <title>The complete genomes of actinobacterial strains from the NBC collection.</title>
        <authorList>
            <person name="Joergensen T.S."/>
            <person name="Alvarez Arevalo M."/>
            <person name="Sterndorff E.B."/>
            <person name="Faurdal D."/>
            <person name="Vuksanovic O."/>
            <person name="Mourched A.-S."/>
            <person name="Charusanti P."/>
            <person name="Shaw S."/>
            <person name="Blin K."/>
            <person name="Weber T."/>
        </authorList>
    </citation>
    <scope>NUCLEOTIDE SEQUENCE</scope>
    <source>
        <strain evidence="2">NBC_01482</strain>
    </source>
</reference>
<evidence type="ECO:0000313" key="3">
    <source>
        <dbReference type="Proteomes" id="UP001432062"/>
    </source>
</evidence>
<evidence type="ECO:0000313" key="2">
    <source>
        <dbReference type="EMBL" id="WUV46740.1"/>
    </source>
</evidence>
<feature type="region of interest" description="Disordered" evidence="1">
    <location>
        <begin position="129"/>
        <end position="154"/>
    </location>
</feature>